<proteinExistence type="predicted"/>
<evidence type="ECO:0000256" key="2">
    <source>
        <dbReference type="ARBA" id="ARBA00022475"/>
    </source>
</evidence>
<reference evidence="8 9" key="1">
    <citation type="submission" date="2017-11" db="EMBL/GenBank/DDBJ databases">
        <title>Isolation and Characterization of Family Methanocellaceae Species from Potential Methane Hydrate Area Offshore Southwestern Taiwan.</title>
        <authorList>
            <person name="Zhang W.-L."/>
            <person name="Chen W.-C."/>
            <person name="Lai M.-C."/>
            <person name="Chen S.-C."/>
        </authorList>
    </citation>
    <scope>NUCLEOTIDE SEQUENCE [LARGE SCALE GENOMIC DNA]</scope>
    <source>
        <strain evidence="8 9">CWC-04</strain>
    </source>
</reference>
<keyword evidence="5 6" id="KW-0472">Membrane</keyword>
<keyword evidence="2" id="KW-1003">Cell membrane</keyword>
<evidence type="ECO:0000256" key="4">
    <source>
        <dbReference type="ARBA" id="ARBA00022989"/>
    </source>
</evidence>
<evidence type="ECO:0000256" key="1">
    <source>
        <dbReference type="ARBA" id="ARBA00004651"/>
    </source>
</evidence>
<sequence length="397" mass="42778">MNGLLEKLGRSLPVSKRTAILFILLMGTVSLFSDMTYEGARSINGQYIAVLGASATAVGFVAGFGELIGYGLRLVSGYISDRTRQYWTMTIIGYGINVFAVPFMALAGRWEIAALLMMAERLGKAIRSPPKDAMLSHATKEMGRGWGFGILEAMDQLGALLGPTIVAVILFLRGDYQTGYLALAIPAILATAVLLAARYLYPRPESFEEITPKMEASGIKKTFWIYLAGVALIAAAYADFPLIAFHFEKTAIAPDTWIPLLYAIAMGVDAVAALVFGRMFDRIGFRVLAGVALVSAFFAPLVFLGDFNFAILGMMLWGIGMGAQESIMKAGVAEIVSADKRGTAYGIFNTGYGLFWFIGSALMGILYDLSISYLVLFSIGLQLASVPVFLMIGKSKG</sequence>
<dbReference type="SUPFAM" id="SSF103473">
    <property type="entry name" value="MFS general substrate transporter"/>
    <property type="match status" value="1"/>
</dbReference>
<evidence type="ECO:0000256" key="3">
    <source>
        <dbReference type="ARBA" id="ARBA00022692"/>
    </source>
</evidence>
<dbReference type="Gene3D" id="1.20.1250.20">
    <property type="entry name" value="MFS general substrate transporter like domains"/>
    <property type="match status" value="2"/>
</dbReference>
<dbReference type="PANTHER" id="PTHR42688">
    <property type="entry name" value="CONSERVED PROTEIN"/>
    <property type="match status" value="1"/>
</dbReference>
<feature type="transmembrane region" description="Helical" evidence="6">
    <location>
        <begin position="180"/>
        <end position="201"/>
    </location>
</feature>
<evidence type="ECO:0000256" key="5">
    <source>
        <dbReference type="ARBA" id="ARBA00023136"/>
    </source>
</evidence>
<organism evidence="8 9">
    <name type="scientific">Methanooceanicella nereidis</name>
    <dbReference type="NCBI Taxonomy" id="2052831"/>
    <lineage>
        <taxon>Archaea</taxon>
        <taxon>Methanobacteriati</taxon>
        <taxon>Methanobacteriota</taxon>
        <taxon>Stenosarchaea group</taxon>
        <taxon>Methanomicrobia</taxon>
        <taxon>Methanocellales</taxon>
        <taxon>Methanocellaceae</taxon>
        <taxon>Methanooceanicella</taxon>
    </lineage>
</organism>
<feature type="transmembrane region" description="Helical" evidence="6">
    <location>
        <begin position="257"/>
        <end position="276"/>
    </location>
</feature>
<keyword evidence="4 6" id="KW-1133">Transmembrane helix</keyword>
<comment type="caution">
    <text evidence="8">The sequence shown here is derived from an EMBL/GenBank/DDBJ whole genome shotgun (WGS) entry which is preliminary data.</text>
</comment>
<gene>
    <name evidence="8" type="ORF">CUJ83_14615</name>
</gene>
<dbReference type="AlphaFoldDB" id="A0AAP2W7B3"/>
<dbReference type="GO" id="GO:0005886">
    <property type="term" value="C:plasma membrane"/>
    <property type="evidence" value="ECO:0007669"/>
    <property type="project" value="UniProtKB-SubCell"/>
</dbReference>
<dbReference type="GO" id="GO:0022857">
    <property type="term" value="F:transmembrane transporter activity"/>
    <property type="evidence" value="ECO:0007669"/>
    <property type="project" value="InterPro"/>
</dbReference>
<feature type="transmembrane region" description="Helical" evidence="6">
    <location>
        <begin position="222"/>
        <end position="245"/>
    </location>
</feature>
<dbReference type="Pfam" id="PF07690">
    <property type="entry name" value="MFS_1"/>
    <property type="match status" value="1"/>
</dbReference>
<dbReference type="InterPro" id="IPR052425">
    <property type="entry name" value="Uncharacterized_MFS-type"/>
</dbReference>
<evidence type="ECO:0000256" key="6">
    <source>
        <dbReference type="SAM" id="Phobius"/>
    </source>
</evidence>
<dbReference type="InterPro" id="IPR036259">
    <property type="entry name" value="MFS_trans_sf"/>
</dbReference>
<name>A0AAP2W7B3_9EURY</name>
<keyword evidence="9" id="KW-1185">Reference proteome</keyword>
<dbReference type="PROSITE" id="PS50850">
    <property type="entry name" value="MFS"/>
    <property type="match status" value="1"/>
</dbReference>
<feature type="transmembrane region" description="Helical" evidence="6">
    <location>
        <begin position="373"/>
        <end position="392"/>
    </location>
</feature>
<feature type="transmembrane region" description="Helical" evidence="6">
    <location>
        <begin position="20"/>
        <end position="37"/>
    </location>
</feature>
<dbReference type="InterPro" id="IPR011701">
    <property type="entry name" value="MFS"/>
</dbReference>
<protein>
    <submittedName>
        <fullName evidence="8">MFS transporter</fullName>
    </submittedName>
</protein>
<dbReference type="PANTHER" id="PTHR42688:SF1">
    <property type="entry name" value="BLR5212 PROTEIN"/>
    <property type="match status" value="1"/>
</dbReference>
<dbReference type="CDD" id="cd17370">
    <property type="entry name" value="MFS_MJ1317_like"/>
    <property type="match status" value="1"/>
</dbReference>
<feature type="domain" description="Major facilitator superfamily (MFS) profile" evidence="7">
    <location>
        <begin position="20"/>
        <end position="396"/>
    </location>
</feature>
<keyword evidence="3 6" id="KW-0812">Transmembrane</keyword>
<feature type="transmembrane region" description="Helical" evidence="6">
    <location>
        <begin position="91"/>
        <end position="117"/>
    </location>
</feature>
<feature type="transmembrane region" description="Helical" evidence="6">
    <location>
        <begin position="344"/>
        <end position="367"/>
    </location>
</feature>
<dbReference type="Proteomes" id="UP001320159">
    <property type="component" value="Unassembled WGS sequence"/>
</dbReference>
<dbReference type="EMBL" id="PGCK01000015">
    <property type="protein sequence ID" value="MCD1296232.1"/>
    <property type="molecule type" value="Genomic_DNA"/>
</dbReference>
<feature type="transmembrane region" description="Helical" evidence="6">
    <location>
        <begin position="49"/>
        <end position="71"/>
    </location>
</feature>
<feature type="transmembrane region" description="Helical" evidence="6">
    <location>
        <begin position="283"/>
        <end position="303"/>
    </location>
</feature>
<comment type="subcellular location">
    <subcellularLocation>
        <location evidence="1">Cell membrane</location>
        <topology evidence="1">Multi-pass membrane protein</topology>
    </subcellularLocation>
</comment>
<accession>A0AAP2W7B3</accession>
<evidence type="ECO:0000313" key="8">
    <source>
        <dbReference type="EMBL" id="MCD1296232.1"/>
    </source>
</evidence>
<dbReference type="InterPro" id="IPR020846">
    <property type="entry name" value="MFS_dom"/>
</dbReference>
<feature type="transmembrane region" description="Helical" evidence="6">
    <location>
        <begin position="157"/>
        <end position="174"/>
    </location>
</feature>
<evidence type="ECO:0000259" key="7">
    <source>
        <dbReference type="PROSITE" id="PS50850"/>
    </source>
</evidence>
<evidence type="ECO:0000313" key="9">
    <source>
        <dbReference type="Proteomes" id="UP001320159"/>
    </source>
</evidence>
<dbReference type="RefSeq" id="WP_230743220.1">
    <property type="nucleotide sequence ID" value="NZ_PGCK01000015.1"/>
</dbReference>